<dbReference type="EMBL" id="BNJK01000002">
    <property type="protein sequence ID" value="GHO98644.1"/>
    <property type="molecule type" value="Genomic_DNA"/>
</dbReference>
<keyword evidence="1" id="KW-0812">Transmembrane</keyword>
<sequence>MTCASIILTAMSPGIVIWFLVVPLAGTIAAISAMVHLPDYFMPDQHSHLWFRIPLNLLLGIVGAYLGIIVLPLLGSLVGGGYIPDLNTGGHTPVHPSTVSTIDLVVSAIVVGFYGFFGGLFFMATIALLQMDYVFEDLGDSIMMILKNMGKWRKDTDQRGRTQPRGTENHWIPGGNCAVLWNEHTTPVCNTDALPEQSFPLSS</sequence>
<organism evidence="2 3">
    <name type="scientific">Reticulibacter mediterranei</name>
    <dbReference type="NCBI Taxonomy" id="2778369"/>
    <lineage>
        <taxon>Bacteria</taxon>
        <taxon>Bacillati</taxon>
        <taxon>Chloroflexota</taxon>
        <taxon>Ktedonobacteria</taxon>
        <taxon>Ktedonobacterales</taxon>
        <taxon>Reticulibacteraceae</taxon>
        <taxon>Reticulibacter</taxon>
    </lineage>
</organism>
<evidence type="ECO:0000256" key="1">
    <source>
        <dbReference type="SAM" id="Phobius"/>
    </source>
</evidence>
<proteinExistence type="predicted"/>
<evidence type="ECO:0000313" key="3">
    <source>
        <dbReference type="Proteomes" id="UP000597444"/>
    </source>
</evidence>
<reference evidence="2" key="1">
    <citation type="submission" date="2020-10" db="EMBL/GenBank/DDBJ databases">
        <title>Taxonomic study of unclassified bacteria belonging to the class Ktedonobacteria.</title>
        <authorList>
            <person name="Yabe S."/>
            <person name="Wang C.M."/>
            <person name="Zheng Y."/>
            <person name="Sakai Y."/>
            <person name="Cavaletti L."/>
            <person name="Monciardini P."/>
            <person name="Donadio S."/>
        </authorList>
    </citation>
    <scope>NUCLEOTIDE SEQUENCE</scope>
    <source>
        <strain evidence="2">ID150040</strain>
    </source>
</reference>
<evidence type="ECO:0000313" key="2">
    <source>
        <dbReference type="EMBL" id="GHO98644.1"/>
    </source>
</evidence>
<feature type="transmembrane region" description="Helical" evidence="1">
    <location>
        <begin position="104"/>
        <end position="129"/>
    </location>
</feature>
<protein>
    <submittedName>
        <fullName evidence="2">Uncharacterized protein</fullName>
    </submittedName>
</protein>
<dbReference type="AlphaFoldDB" id="A0A8J3IVJ6"/>
<feature type="transmembrane region" description="Helical" evidence="1">
    <location>
        <begin position="15"/>
        <end position="37"/>
    </location>
</feature>
<comment type="caution">
    <text evidence="2">The sequence shown here is derived from an EMBL/GenBank/DDBJ whole genome shotgun (WGS) entry which is preliminary data.</text>
</comment>
<name>A0A8J3IVJ6_9CHLR</name>
<keyword evidence="3" id="KW-1185">Reference proteome</keyword>
<keyword evidence="1" id="KW-1133">Transmembrane helix</keyword>
<gene>
    <name evidence="2" type="ORF">KSF_086920</name>
</gene>
<dbReference type="Proteomes" id="UP000597444">
    <property type="component" value="Unassembled WGS sequence"/>
</dbReference>
<keyword evidence="1" id="KW-0472">Membrane</keyword>
<feature type="transmembrane region" description="Helical" evidence="1">
    <location>
        <begin position="57"/>
        <end position="84"/>
    </location>
</feature>
<dbReference type="RefSeq" id="WP_220209350.1">
    <property type="nucleotide sequence ID" value="NZ_BNJK01000002.1"/>
</dbReference>
<accession>A0A8J3IVJ6</accession>